<sequence length="266" mass="28902">MSDRLRRFGAFAAKFAAKALAGLAVPVGLAAAWFFCARWNWIPEQILPSPDAVWQTLRETTADGSLQSATLVSLQRVLSGFAVGIVAGVGVGGALGASATLRGYIEPFFLAFNQIPHIAWMPVLMLLFGIGETLKIVLIAWAAFLPATLCTLQGVRDVPAGYRELGRVLMFDRRATFSTIILPCALPSIFTGLREGLANAWHALVAVELLASFEGLGYMMAYGRQLFQLELVMAAMAVIALIGLIFHTLLRWVELRLSRWHLEGAA</sequence>
<feature type="transmembrane region" description="Helical" evidence="7">
    <location>
        <begin position="175"/>
        <end position="193"/>
    </location>
</feature>
<evidence type="ECO:0000256" key="4">
    <source>
        <dbReference type="ARBA" id="ARBA00022692"/>
    </source>
</evidence>
<feature type="transmembrane region" description="Helical" evidence="7">
    <location>
        <begin position="199"/>
        <end position="219"/>
    </location>
</feature>
<dbReference type="CDD" id="cd06261">
    <property type="entry name" value="TM_PBP2"/>
    <property type="match status" value="1"/>
</dbReference>
<evidence type="ECO:0000256" key="3">
    <source>
        <dbReference type="ARBA" id="ARBA00022475"/>
    </source>
</evidence>
<name>A0A2S6MU31_9HYPH</name>
<dbReference type="AlphaFoldDB" id="A0A2S6MU31"/>
<reference evidence="9 10" key="1">
    <citation type="journal article" date="2018" name="Arch. Microbiol.">
        <title>New insights into the metabolic potential of the phototrophic purple bacterium Rhodopila globiformis DSM 161(T) from its draft genome sequence and evidence for a vanadium-dependent nitrogenase.</title>
        <authorList>
            <person name="Imhoff J.F."/>
            <person name="Rahn T."/>
            <person name="Kunzel S."/>
            <person name="Neulinger S.C."/>
        </authorList>
    </citation>
    <scope>NUCLEOTIDE SEQUENCE [LARGE SCALE GENOMIC DNA]</scope>
    <source>
        <strain evidence="9 10">DSM 16996</strain>
    </source>
</reference>
<dbReference type="Proteomes" id="UP000239089">
    <property type="component" value="Unassembled WGS sequence"/>
</dbReference>
<accession>A0A2S6MU31</accession>
<dbReference type="EMBL" id="NHSJ01000140">
    <property type="protein sequence ID" value="PPQ25871.1"/>
    <property type="molecule type" value="Genomic_DNA"/>
</dbReference>
<feature type="transmembrane region" description="Helical" evidence="7">
    <location>
        <begin position="108"/>
        <end position="130"/>
    </location>
</feature>
<comment type="subcellular location">
    <subcellularLocation>
        <location evidence="1 7">Cell membrane</location>
        <topology evidence="1 7">Multi-pass membrane protein</topology>
    </subcellularLocation>
</comment>
<dbReference type="GO" id="GO:0005886">
    <property type="term" value="C:plasma membrane"/>
    <property type="evidence" value="ECO:0007669"/>
    <property type="project" value="UniProtKB-SubCell"/>
</dbReference>
<dbReference type="Gene3D" id="1.10.3720.10">
    <property type="entry name" value="MetI-like"/>
    <property type="match status" value="1"/>
</dbReference>
<organism evidence="9 10">
    <name type="scientific">Rhodoblastus sphagnicola</name>
    <dbReference type="NCBI Taxonomy" id="333368"/>
    <lineage>
        <taxon>Bacteria</taxon>
        <taxon>Pseudomonadati</taxon>
        <taxon>Pseudomonadota</taxon>
        <taxon>Alphaproteobacteria</taxon>
        <taxon>Hyphomicrobiales</taxon>
        <taxon>Rhodoblastaceae</taxon>
        <taxon>Rhodoblastus</taxon>
    </lineage>
</organism>
<keyword evidence="10" id="KW-1185">Reference proteome</keyword>
<comment type="caution">
    <text evidence="9">The sequence shown here is derived from an EMBL/GenBank/DDBJ whole genome shotgun (WGS) entry which is preliminary data.</text>
</comment>
<evidence type="ECO:0000256" key="5">
    <source>
        <dbReference type="ARBA" id="ARBA00022989"/>
    </source>
</evidence>
<comment type="similarity">
    <text evidence="7">Belongs to the binding-protein-dependent transport system permease family.</text>
</comment>
<dbReference type="Pfam" id="PF00528">
    <property type="entry name" value="BPD_transp_1"/>
    <property type="match status" value="1"/>
</dbReference>
<dbReference type="PANTHER" id="PTHR30151">
    <property type="entry name" value="ALKANE SULFONATE ABC TRANSPORTER-RELATED, MEMBRANE SUBUNIT"/>
    <property type="match status" value="1"/>
</dbReference>
<evidence type="ECO:0000256" key="2">
    <source>
        <dbReference type="ARBA" id="ARBA00022448"/>
    </source>
</evidence>
<evidence type="ECO:0000256" key="1">
    <source>
        <dbReference type="ARBA" id="ARBA00004651"/>
    </source>
</evidence>
<feature type="transmembrane region" description="Helical" evidence="7">
    <location>
        <begin position="20"/>
        <end position="41"/>
    </location>
</feature>
<dbReference type="PANTHER" id="PTHR30151:SF38">
    <property type="entry name" value="ALIPHATIC SULFONATES TRANSPORT PERMEASE PROTEIN SSUC-RELATED"/>
    <property type="match status" value="1"/>
</dbReference>
<dbReference type="SUPFAM" id="SSF161098">
    <property type="entry name" value="MetI-like"/>
    <property type="match status" value="1"/>
</dbReference>
<feature type="transmembrane region" description="Helical" evidence="7">
    <location>
        <begin position="231"/>
        <end position="250"/>
    </location>
</feature>
<evidence type="ECO:0000256" key="6">
    <source>
        <dbReference type="ARBA" id="ARBA00023136"/>
    </source>
</evidence>
<keyword evidence="3" id="KW-1003">Cell membrane</keyword>
<evidence type="ECO:0000313" key="9">
    <source>
        <dbReference type="EMBL" id="PPQ25871.1"/>
    </source>
</evidence>
<proteinExistence type="inferred from homology"/>
<evidence type="ECO:0000256" key="7">
    <source>
        <dbReference type="RuleBase" id="RU363032"/>
    </source>
</evidence>
<keyword evidence="5 7" id="KW-1133">Transmembrane helix</keyword>
<evidence type="ECO:0000259" key="8">
    <source>
        <dbReference type="PROSITE" id="PS50928"/>
    </source>
</evidence>
<dbReference type="GO" id="GO:0055085">
    <property type="term" value="P:transmembrane transport"/>
    <property type="evidence" value="ECO:0007669"/>
    <property type="project" value="InterPro"/>
</dbReference>
<keyword evidence="6 7" id="KW-0472">Membrane</keyword>
<dbReference type="InterPro" id="IPR035906">
    <property type="entry name" value="MetI-like_sf"/>
</dbReference>
<keyword evidence="4 7" id="KW-0812">Transmembrane</keyword>
<keyword evidence="2 7" id="KW-0813">Transport</keyword>
<feature type="domain" description="ABC transmembrane type-1" evidence="8">
    <location>
        <begin position="66"/>
        <end position="250"/>
    </location>
</feature>
<dbReference type="OrthoDB" id="9799271at2"/>
<evidence type="ECO:0000313" key="10">
    <source>
        <dbReference type="Proteomes" id="UP000239089"/>
    </source>
</evidence>
<feature type="transmembrane region" description="Helical" evidence="7">
    <location>
        <begin position="136"/>
        <end position="155"/>
    </location>
</feature>
<feature type="transmembrane region" description="Helical" evidence="7">
    <location>
        <begin position="77"/>
        <end position="96"/>
    </location>
</feature>
<gene>
    <name evidence="9" type="ORF">CCR94_24085</name>
</gene>
<protein>
    <recommendedName>
        <fullName evidence="8">ABC transmembrane type-1 domain-containing protein</fullName>
    </recommendedName>
</protein>
<dbReference type="PROSITE" id="PS50928">
    <property type="entry name" value="ABC_TM1"/>
    <property type="match status" value="1"/>
</dbReference>
<dbReference type="InterPro" id="IPR000515">
    <property type="entry name" value="MetI-like"/>
</dbReference>